<dbReference type="EMBL" id="VHQG01000002">
    <property type="protein sequence ID" value="TPW76074.1"/>
    <property type="molecule type" value="Genomic_DNA"/>
</dbReference>
<sequence length="395" mass="39894">MLLARLLDVLIVLVLLVYFVVGWRTGILRTLGGLIGVVAGAAGAFFAIPLVVPLIPAPGWRMTAAIGIALLLILAGQGLGVALARALRGRDAESRRIAWPSRLLGGVVGVVIAALASSLVVSSLTSLGSPLLSQAASGSVVLRGIDQLTPDPVEQGLSRIRAAVLDTGLPRITEALGGVDSSPGAPALEGTDALSRASASVVRINGTAYACGQNQSGSGFVVARDRIVTNAHVVAGVAEPVVDTRAGQVVTAKVVYFDPKADLAVLATSGLSATPLKLSDPLEVGDRGAVDGYPYGGPYTSGGAQVLARSTELVADIYNDSRNAREIYTIAAVVEPGNSGGPLLTASGRVAGVVFAESATDDQLGYATTDAEVAPVVARAPALTAAVSAGHCTRG</sequence>
<dbReference type="InterPro" id="IPR051201">
    <property type="entry name" value="Chloro_Bact_Ser_Proteases"/>
</dbReference>
<evidence type="ECO:0000313" key="10">
    <source>
        <dbReference type="Proteomes" id="UP000316252"/>
    </source>
</evidence>
<dbReference type="PRINTS" id="PR00834">
    <property type="entry name" value="PROTEASES2C"/>
</dbReference>
<dbReference type="PANTHER" id="PTHR43343">
    <property type="entry name" value="PEPTIDASE S12"/>
    <property type="match status" value="1"/>
</dbReference>
<evidence type="ECO:0000256" key="4">
    <source>
        <dbReference type="ARBA" id="ARBA00022692"/>
    </source>
</evidence>
<dbReference type="InterPro" id="IPR003825">
    <property type="entry name" value="Colicin-V_CvpA"/>
</dbReference>
<dbReference type="Gene3D" id="2.40.10.10">
    <property type="entry name" value="Trypsin-like serine proteases"/>
    <property type="match status" value="2"/>
</dbReference>
<gene>
    <name evidence="9" type="ORF">FJ657_09655</name>
</gene>
<dbReference type="GO" id="GO:0004252">
    <property type="term" value="F:serine-type endopeptidase activity"/>
    <property type="evidence" value="ECO:0007669"/>
    <property type="project" value="InterPro"/>
</dbReference>
<protein>
    <submittedName>
        <fullName evidence="9">MarP family serine protease</fullName>
    </submittedName>
</protein>
<comment type="caution">
    <text evidence="9">The sequence shown here is derived from an EMBL/GenBank/DDBJ whole genome shotgun (WGS) entry which is preliminary data.</text>
</comment>
<dbReference type="InterPro" id="IPR001940">
    <property type="entry name" value="Peptidase_S1C"/>
</dbReference>
<evidence type="ECO:0000256" key="3">
    <source>
        <dbReference type="ARBA" id="ARBA00022670"/>
    </source>
</evidence>
<keyword evidence="3 9" id="KW-0645">Protease</keyword>
<dbReference type="Pfam" id="PF02674">
    <property type="entry name" value="Colicin_V"/>
    <property type="match status" value="1"/>
</dbReference>
<dbReference type="RefSeq" id="WP_141163431.1">
    <property type="nucleotide sequence ID" value="NZ_VHQG01000002.1"/>
</dbReference>
<dbReference type="InterPro" id="IPR043504">
    <property type="entry name" value="Peptidase_S1_PA_chymotrypsin"/>
</dbReference>
<reference evidence="9 10" key="1">
    <citation type="submission" date="2019-06" db="EMBL/GenBank/DDBJ databases">
        <authorList>
            <person name="Li F."/>
        </authorList>
    </citation>
    <scope>NUCLEOTIDE SEQUENCE [LARGE SCALE GENOMIC DNA]</scope>
    <source>
        <strain evidence="9 10">10F1D-1</strain>
    </source>
</reference>
<keyword evidence="6 8" id="KW-1133">Transmembrane helix</keyword>
<dbReference type="Proteomes" id="UP000316252">
    <property type="component" value="Unassembled WGS sequence"/>
</dbReference>
<feature type="transmembrane region" description="Helical" evidence="8">
    <location>
        <begin position="103"/>
        <end position="124"/>
    </location>
</feature>
<dbReference type="NCBIfam" id="NF033740">
    <property type="entry name" value="MarP_fam_protase"/>
    <property type="match status" value="1"/>
</dbReference>
<organism evidence="9 10">
    <name type="scientific">Schumannella soli</name>
    <dbReference type="NCBI Taxonomy" id="2590779"/>
    <lineage>
        <taxon>Bacteria</taxon>
        <taxon>Bacillati</taxon>
        <taxon>Actinomycetota</taxon>
        <taxon>Actinomycetes</taxon>
        <taxon>Micrococcales</taxon>
        <taxon>Microbacteriaceae</taxon>
        <taxon>Schumannella</taxon>
    </lineage>
</organism>
<dbReference type="PANTHER" id="PTHR43343:SF3">
    <property type="entry name" value="PROTEASE DO-LIKE 8, CHLOROPLASTIC"/>
    <property type="match status" value="1"/>
</dbReference>
<dbReference type="InterPro" id="IPR009003">
    <property type="entry name" value="Peptidase_S1_PA"/>
</dbReference>
<dbReference type="SUPFAM" id="SSF50494">
    <property type="entry name" value="Trypsin-like serine proteases"/>
    <property type="match status" value="1"/>
</dbReference>
<comment type="subcellular location">
    <subcellularLocation>
        <location evidence="1">Membrane</location>
        <topology evidence="1">Multi-pass membrane protein</topology>
    </subcellularLocation>
</comment>
<accession>A0A506XTD3</accession>
<dbReference type="GO" id="GO:0006508">
    <property type="term" value="P:proteolysis"/>
    <property type="evidence" value="ECO:0007669"/>
    <property type="project" value="UniProtKB-KW"/>
</dbReference>
<dbReference type="InterPro" id="IPR047680">
    <property type="entry name" value="MarP-like"/>
</dbReference>
<evidence type="ECO:0000256" key="6">
    <source>
        <dbReference type="ARBA" id="ARBA00022989"/>
    </source>
</evidence>
<evidence type="ECO:0000256" key="5">
    <source>
        <dbReference type="ARBA" id="ARBA00022801"/>
    </source>
</evidence>
<evidence type="ECO:0000256" key="8">
    <source>
        <dbReference type="SAM" id="Phobius"/>
    </source>
</evidence>
<keyword evidence="4 8" id="KW-0812">Transmembrane</keyword>
<name>A0A506XTD3_9MICO</name>
<evidence type="ECO:0000256" key="1">
    <source>
        <dbReference type="ARBA" id="ARBA00004141"/>
    </source>
</evidence>
<feature type="transmembrane region" description="Helical" evidence="8">
    <location>
        <begin position="64"/>
        <end position="83"/>
    </location>
</feature>
<keyword evidence="5" id="KW-0378">Hydrolase</keyword>
<dbReference type="OrthoDB" id="9766361at2"/>
<feature type="transmembrane region" description="Helical" evidence="8">
    <location>
        <begin position="6"/>
        <end position="23"/>
    </location>
</feature>
<feature type="transmembrane region" description="Helical" evidence="8">
    <location>
        <begin position="30"/>
        <end position="52"/>
    </location>
</feature>
<dbReference type="GO" id="GO:0009403">
    <property type="term" value="P:toxin biosynthetic process"/>
    <property type="evidence" value="ECO:0007669"/>
    <property type="project" value="InterPro"/>
</dbReference>
<evidence type="ECO:0000256" key="7">
    <source>
        <dbReference type="ARBA" id="ARBA00023136"/>
    </source>
</evidence>
<keyword evidence="7 8" id="KW-0472">Membrane</keyword>
<proteinExistence type="inferred from homology"/>
<comment type="similarity">
    <text evidence="2">Belongs to the peptidase S1C family.</text>
</comment>
<evidence type="ECO:0000256" key="2">
    <source>
        <dbReference type="ARBA" id="ARBA00010541"/>
    </source>
</evidence>
<dbReference type="Pfam" id="PF13365">
    <property type="entry name" value="Trypsin_2"/>
    <property type="match status" value="1"/>
</dbReference>
<keyword evidence="10" id="KW-1185">Reference proteome</keyword>
<dbReference type="GO" id="GO:0016020">
    <property type="term" value="C:membrane"/>
    <property type="evidence" value="ECO:0007669"/>
    <property type="project" value="UniProtKB-SubCell"/>
</dbReference>
<dbReference type="AlphaFoldDB" id="A0A506XTD3"/>
<evidence type="ECO:0000313" key="9">
    <source>
        <dbReference type="EMBL" id="TPW76074.1"/>
    </source>
</evidence>